<keyword evidence="2" id="KW-1185">Reference proteome</keyword>
<accession>A0A8T2MSI4</accession>
<organism evidence="1 2">
    <name type="scientific">Albula glossodonta</name>
    <name type="common">roundjaw bonefish</name>
    <dbReference type="NCBI Taxonomy" id="121402"/>
    <lineage>
        <taxon>Eukaryota</taxon>
        <taxon>Metazoa</taxon>
        <taxon>Chordata</taxon>
        <taxon>Craniata</taxon>
        <taxon>Vertebrata</taxon>
        <taxon>Euteleostomi</taxon>
        <taxon>Actinopterygii</taxon>
        <taxon>Neopterygii</taxon>
        <taxon>Teleostei</taxon>
        <taxon>Albuliformes</taxon>
        <taxon>Albulidae</taxon>
        <taxon>Albula</taxon>
    </lineage>
</organism>
<reference evidence="1" key="1">
    <citation type="thesis" date="2021" institute="BYU ScholarsArchive" country="Provo, UT, USA">
        <title>Applications of and Algorithms for Genome Assembly and Genomic Analyses with an Emphasis on Marine Teleosts.</title>
        <authorList>
            <person name="Pickett B.D."/>
        </authorList>
    </citation>
    <scope>NUCLEOTIDE SEQUENCE</scope>
    <source>
        <strain evidence="1">HI-2016</strain>
    </source>
</reference>
<comment type="caution">
    <text evidence="1">The sequence shown here is derived from an EMBL/GenBank/DDBJ whole genome shotgun (WGS) entry which is preliminary data.</text>
</comment>
<evidence type="ECO:0000313" key="2">
    <source>
        <dbReference type="Proteomes" id="UP000824540"/>
    </source>
</evidence>
<proteinExistence type="predicted"/>
<dbReference type="Proteomes" id="UP000824540">
    <property type="component" value="Unassembled WGS sequence"/>
</dbReference>
<name>A0A8T2MSI4_9TELE</name>
<dbReference type="AlphaFoldDB" id="A0A8T2MSI4"/>
<protein>
    <submittedName>
        <fullName evidence="1">Uncharacterized protein</fullName>
    </submittedName>
</protein>
<dbReference type="EMBL" id="JAFBMS010000392">
    <property type="protein sequence ID" value="KAG9331044.1"/>
    <property type="molecule type" value="Genomic_DNA"/>
</dbReference>
<sequence>MTPLHFKACLLMTTRSHKSFSQASNGCWSCFAQHFQHTGSGRLLGNTKHKTSYTTKWTSFNLQRR</sequence>
<gene>
    <name evidence="1" type="ORF">JZ751_020394</name>
</gene>
<evidence type="ECO:0000313" key="1">
    <source>
        <dbReference type="EMBL" id="KAG9331044.1"/>
    </source>
</evidence>